<dbReference type="Proteomes" id="UP000271624">
    <property type="component" value="Unassembled WGS sequence"/>
</dbReference>
<comment type="caution">
    <text evidence="3">The sequence shown here is derived from an EMBL/GenBank/DDBJ whole genome shotgun (WGS) entry which is preliminary data.</text>
</comment>
<reference evidence="3" key="2">
    <citation type="journal article" date="2019" name="Genome Biol. Evol.">
        <title>Day and night: Metabolic profiles and evolutionary relationships of six axenic non-marine cyanobacteria.</title>
        <authorList>
            <person name="Will S.E."/>
            <person name="Henke P."/>
            <person name="Boedeker C."/>
            <person name="Huang S."/>
            <person name="Brinkmann H."/>
            <person name="Rohde M."/>
            <person name="Jarek M."/>
            <person name="Friedl T."/>
            <person name="Seufert S."/>
            <person name="Schumacher M."/>
            <person name="Overmann J."/>
            <person name="Neumann-Schaal M."/>
            <person name="Petersen J."/>
        </authorList>
    </citation>
    <scope>NUCLEOTIDE SEQUENCE [LARGE SCALE GENOMIC DNA]</scope>
    <source>
        <strain evidence="3">PCC 7102</strain>
    </source>
</reference>
<feature type="region of interest" description="Disordered" evidence="1">
    <location>
        <begin position="101"/>
        <end position="127"/>
    </location>
</feature>
<dbReference type="InterPro" id="IPR018306">
    <property type="entry name" value="Phage_T5_Orf172_DNA-bd"/>
</dbReference>
<reference evidence="3" key="1">
    <citation type="submission" date="2018-12" db="EMBL/GenBank/DDBJ databases">
        <authorList>
            <person name="Will S."/>
            <person name="Neumann-Schaal M."/>
            <person name="Henke P."/>
        </authorList>
    </citation>
    <scope>NUCLEOTIDE SEQUENCE</scope>
    <source>
        <strain evidence="3">PCC 7102</strain>
    </source>
</reference>
<evidence type="ECO:0000313" key="3">
    <source>
        <dbReference type="EMBL" id="RUT06151.1"/>
    </source>
</evidence>
<dbReference type="SMART" id="SM00974">
    <property type="entry name" value="T5orf172"/>
    <property type="match status" value="1"/>
</dbReference>
<organism evidence="3 4">
    <name type="scientific">Dulcicalothrix desertica PCC 7102</name>
    <dbReference type="NCBI Taxonomy" id="232991"/>
    <lineage>
        <taxon>Bacteria</taxon>
        <taxon>Bacillati</taxon>
        <taxon>Cyanobacteriota</taxon>
        <taxon>Cyanophyceae</taxon>
        <taxon>Nostocales</taxon>
        <taxon>Calotrichaceae</taxon>
        <taxon>Dulcicalothrix</taxon>
    </lineage>
</organism>
<proteinExistence type="predicted"/>
<protein>
    <recommendedName>
        <fullName evidence="2">Bacteriophage T5 Orf172 DNA-binding domain-containing protein</fullName>
    </recommendedName>
</protein>
<evidence type="ECO:0000313" key="4">
    <source>
        <dbReference type="Proteomes" id="UP000271624"/>
    </source>
</evidence>
<evidence type="ECO:0000256" key="1">
    <source>
        <dbReference type="SAM" id="MobiDB-lite"/>
    </source>
</evidence>
<dbReference type="EMBL" id="RSCL01000007">
    <property type="protein sequence ID" value="RUT06151.1"/>
    <property type="molecule type" value="Genomic_DNA"/>
</dbReference>
<sequence length="127" mass="14909">MTRRLEPEERIKELSGASVPFKFDVHAMIFSENAPETENLLHNYFRNKSLNKVNERKEFFRITLDEIANAVEKIAEETKSVSKPEIRFTKIAEAEEFYKTQAIERGETQAPQSTYTPSWDDDEYEQN</sequence>
<keyword evidence="4" id="KW-1185">Reference proteome</keyword>
<evidence type="ECO:0000259" key="2">
    <source>
        <dbReference type="SMART" id="SM00974"/>
    </source>
</evidence>
<dbReference type="RefSeq" id="WP_201800741.1">
    <property type="nucleotide sequence ID" value="NZ_RSCL01000007.1"/>
</dbReference>
<gene>
    <name evidence="3" type="ORF">DSM106972_033570</name>
</gene>
<accession>A0A433VJ69</accession>
<name>A0A433VJ69_9CYAN</name>
<dbReference type="AlphaFoldDB" id="A0A433VJ69"/>
<dbReference type="Pfam" id="PF13455">
    <property type="entry name" value="MUG113"/>
    <property type="match status" value="1"/>
</dbReference>
<feature type="domain" description="Bacteriophage T5 Orf172 DNA-binding" evidence="2">
    <location>
        <begin position="1"/>
        <end position="74"/>
    </location>
</feature>